<keyword evidence="7" id="KW-0732">Signal</keyword>
<evidence type="ECO:0000313" key="9">
    <source>
        <dbReference type="EMBL" id="KAA9166374.1"/>
    </source>
</evidence>
<dbReference type="PROSITE" id="PS51257">
    <property type="entry name" value="PROKAR_LIPOPROTEIN"/>
    <property type="match status" value="1"/>
</dbReference>
<evidence type="ECO:0000313" key="10">
    <source>
        <dbReference type="Proteomes" id="UP000319769"/>
    </source>
</evidence>
<dbReference type="InterPro" id="IPR017853">
    <property type="entry name" value="GH"/>
</dbReference>
<keyword evidence="5" id="KW-0326">Glycosidase</keyword>
<dbReference type="AlphaFoldDB" id="A0A5N0VM35"/>
<feature type="compositionally biased region" description="Low complexity" evidence="6">
    <location>
        <begin position="27"/>
        <end position="55"/>
    </location>
</feature>
<gene>
    <name evidence="9" type="ORF">FPZ12_002085</name>
</gene>
<dbReference type="RefSeq" id="WP_144750589.1">
    <property type="nucleotide sequence ID" value="NZ_VMNW02000002.1"/>
</dbReference>
<feature type="signal peptide" evidence="7">
    <location>
        <begin position="1"/>
        <end position="24"/>
    </location>
</feature>
<dbReference type="Pfam" id="PF00933">
    <property type="entry name" value="Glyco_hydro_3"/>
    <property type="match status" value="1"/>
</dbReference>
<evidence type="ECO:0000256" key="7">
    <source>
        <dbReference type="SAM" id="SignalP"/>
    </source>
</evidence>
<keyword evidence="10" id="KW-1185">Reference proteome</keyword>
<dbReference type="PANTHER" id="PTHR30480:SF13">
    <property type="entry name" value="BETA-HEXOSAMINIDASE"/>
    <property type="match status" value="1"/>
</dbReference>
<comment type="catalytic activity">
    <reaction evidence="1">
        <text>Hydrolysis of terminal non-reducing N-acetyl-D-hexosamine residues in N-acetyl-beta-D-hexosaminides.</text>
        <dbReference type="EC" id="3.2.1.52"/>
    </reaction>
</comment>
<evidence type="ECO:0000256" key="1">
    <source>
        <dbReference type="ARBA" id="ARBA00001231"/>
    </source>
</evidence>
<dbReference type="InterPro" id="IPR036962">
    <property type="entry name" value="Glyco_hydro_3_N_sf"/>
</dbReference>
<dbReference type="PANTHER" id="PTHR30480">
    <property type="entry name" value="BETA-HEXOSAMINIDASE-RELATED"/>
    <property type="match status" value="1"/>
</dbReference>
<dbReference type="InterPro" id="IPR050226">
    <property type="entry name" value="NagZ_Beta-hexosaminidase"/>
</dbReference>
<sequence>MNLRTALVFVVTAGLLAGCGGEQAQVSSPTTSAAPASPGPASAGTPSSAAPSQATDPCAPVISQMSQRQKLAQLLVVGVSPSDPAGAAETVREQQVGGIFIGGNPTAILTGGALDPVHAAARWGVSVAIDEEGGRVQRIDALDGSIPSARVLAATMSPEQVRGLALDRGRQMRARGVTEDYAPILDVSAQPDDGPIGDRSFSTDPHTARTYALAFATGLSEAGVTPVLKHFPGHGSAEGDSHEGAVTTPPLDSLRAKDLVPYEGIADYGRAKVMVGHLTVPGLTGQQPASLSPAAYGLLRGDYRFTGPVITDDLGAMRAITSDHPLPDAVLDALRAGADQALWSSGGKVSTVLDRLESATADGELPATRVDEALGRVLRAKHTCG</sequence>
<comment type="caution">
    <text evidence="9">The sequence shown here is derived from an EMBL/GenBank/DDBJ whole genome shotgun (WGS) entry which is preliminary data.</text>
</comment>
<accession>A0A5N0VM35</accession>
<keyword evidence="4 9" id="KW-0378">Hydrolase</keyword>
<dbReference type="GO" id="GO:0004563">
    <property type="term" value="F:beta-N-acetylhexosaminidase activity"/>
    <property type="evidence" value="ECO:0007669"/>
    <property type="project" value="UniProtKB-EC"/>
</dbReference>
<evidence type="ECO:0000256" key="5">
    <source>
        <dbReference type="ARBA" id="ARBA00023295"/>
    </source>
</evidence>
<feature type="region of interest" description="Disordered" evidence="6">
    <location>
        <begin position="22"/>
        <end position="57"/>
    </location>
</feature>
<dbReference type="EC" id="3.2.1.52" evidence="3"/>
<feature type="chain" id="PRO_5024460526" description="beta-N-acetylhexosaminidase" evidence="7">
    <location>
        <begin position="25"/>
        <end position="385"/>
    </location>
</feature>
<dbReference type="OrthoDB" id="9805821at2"/>
<comment type="similarity">
    <text evidence="2">Belongs to the glycosyl hydrolase 3 family.</text>
</comment>
<evidence type="ECO:0000256" key="4">
    <source>
        <dbReference type="ARBA" id="ARBA00022801"/>
    </source>
</evidence>
<dbReference type="SUPFAM" id="SSF51445">
    <property type="entry name" value="(Trans)glycosidases"/>
    <property type="match status" value="1"/>
</dbReference>
<name>A0A5N0VM35_9PSEU</name>
<dbReference type="Gene3D" id="3.20.20.300">
    <property type="entry name" value="Glycoside hydrolase, family 3, N-terminal domain"/>
    <property type="match status" value="1"/>
</dbReference>
<reference evidence="9" key="1">
    <citation type="submission" date="2019-09" db="EMBL/GenBank/DDBJ databases">
        <authorList>
            <person name="Teo W.F.A."/>
            <person name="Duangmal K."/>
        </authorList>
    </citation>
    <scope>NUCLEOTIDE SEQUENCE [LARGE SCALE GENOMIC DNA]</scope>
    <source>
        <strain evidence="9">K81G1</strain>
    </source>
</reference>
<dbReference type="GO" id="GO:0005975">
    <property type="term" value="P:carbohydrate metabolic process"/>
    <property type="evidence" value="ECO:0007669"/>
    <property type="project" value="InterPro"/>
</dbReference>
<feature type="region of interest" description="Disordered" evidence="6">
    <location>
        <begin position="230"/>
        <end position="250"/>
    </location>
</feature>
<dbReference type="EMBL" id="VMNW02000002">
    <property type="protein sequence ID" value="KAA9166374.1"/>
    <property type="molecule type" value="Genomic_DNA"/>
</dbReference>
<dbReference type="GO" id="GO:0009254">
    <property type="term" value="P:peptidoglycan turnover"/>
    <property type="evidence" value="ECO:0007669"/>
    <property type="project" value="TreeGrafter"/>
</dbReference>
<evidence type="ECO:0000259" key="8">
    <source>
        <dbReference type="Pfam" id="PF00933"/>
    </source>
</evidence>
<evidence type="ECO:0000256" key="2">
    <source>
        <dbReference type="ARBA" id="ARBA00005336"/>
    </source>
</evidence>
<evidence type="ECO:0000256" key="6">
    <source>
        <dbReference type="SAM" id="MobiDB-lite"/>
    </source>
</evidence>
<dbReference type="InterPro" id="IPR001764">
    <property type="entry name" value="Glyco_hydro_3_N"/>
</dbReference>
<feature type="domain" description="Glycoside hydrolase family 3 N-terminal" evidence="8">
    <location>
        <begin position="68"/>
        <end position="379"/>
    </location>
</feature>
<proteinExistence type="inferred from homology"/>
<protein>
    <recommendedName>
        <fullName evidence="3">beta-N-acetylhexosaminidase</fullName>
        <ecNumber evidence="3">3.2.1.52</ecNumber>
    </recommendedName>
</protein>
<organism evidence="9 10">
    <name type="scientific">Amycolatopsis acidicola</name>
    <dbReference type="NCBI Taxonomy" id="2596893"/>
    <lineage>
        <taxon>Bacteria</taxon>
        <taxon>Bacillati</taxon>
        <taxon>Actinomycetota</taxon>
        <taxon>Actinomycetes</taxon>
        <taxon>Pseudonocardiales</taxon>
        <taxon>Pseudonocardiaceae</taxon>
        <taxon>Amycolatopsis</taxon>
    </lineage>
</organism>
<dbReference type="Proteomes" id="UP000319769">
    <property type="component" value="Unassembled WGS sequence"/>
</dbReference>
<evidence type="ECO:0000256" key="3">
    <source>
        <dbReference type="ARBA" id="ARBA00012663"/>
    </source>
</evidence>